<proteinExistence type="predicted"/>
<evidence type="ECO:0000313" key="1">
    <source>
        <dbReference type="EMBL" id="GAT25538.1"/>
    </source>
</evidence>
<dbReference type="AlphaFoldDB" id="A0A146FIF7"/>
<reference evidence="1 2" key="1">
    <citation type="journal article" date="2016" name="DNA Res.">
        <title>Genome sequence of Aspergillus luchuensis NBRC 4314.</title>
        <authorList>
            <person name="Yamada O."/>
            <person name="Machida M."/>
            <person name="Hosoyama A."/>
            <person name="Goto M."/>
            <person name="Takahashi T."/>
            <person name="Futagami T."/>
            <person name="Yamagata Y."/>
            <person name="Takeuchi M."/>
            <person name="Kobayashi T."/>
            <person name="Koike H."/>
            <person name="Abe K."/>
            <person name="Asai K."/>
            <person name="Arita M."/>
            <person name="Fujita N."/>
            <person name="Fukuda K."/>
            <person name="Higa K."/>
            <person name="Horikawa H."/>
            <person name="Ishikawa T."/>
            <person name="Jinno K."/>
            <person name="Kato Y."/>
            <person name="Kirimura K."/>
            <person name="Mizutani O."/>
            <person name="Nakasone K."/>
            <person name="Sano M."/>
            <person name="Shiraishi Y."/>
            <person name="Tsukahara M."/>
            <person name="Gomi K."/>
        </authorList>
    </citation>
    <scope>NUCLEOTIDE SEQUENCE [LARGE SCALE GENOMIC DNA]</scope>
    <source>
        <strain evidence="1 2">RIB 2604</strain>
    </source>
</reference>
<gene>
    <name evidence="1" type="ORF">RIB2604_02001150</name>
</gene>
<accession>A0A146FIF7</accession>
<evidence type="ECO:0000313" key="2">
    <source>
        <dbReference type="Proteomes" id="UP000075230"/>
    </source>
</evidence>
<reference evidence="2" key="2">
    <citation type="submission" date="2016-02" db="EMBL/GenBank/DDBJ databases">
        <title>Genome sequencing of Aspergillus luchuensis NBRC 4314.</title>
        <authorList>
            <person name="Yamada O."/>
        </authorList>
    </citation>
    <scope>NUCLEOTIDE SEQUENCE [LARGE SCALE GENOMIC DNA]</scope>
    <source>
        <strain evidence="2">RIB 2604</strain>
    </source>
</reference>
<dbReference type="Proteomes" id="UP000075230">
    <property type="component" value="Unassembled WGS sequence"/>
</dbReference>
<organism evidence="1 2">
    <name type="scientific">Aspergillus kawachii</name>
    <name type="common">White koji mold</name>
    <name type="synonym">Aspergillus awamori var. kawachi</name>
    <dbReference type="NCBI Taxonomy" id="1069201"/>
    <lineage>
        <taxon>Eukaryota</taxon>
        <taxon>Fungi</taxon>
        <taxon>Dikarya</taxon>
        <taxon>Ascomycota</taxon>
        <taxon>Pezizomycotina</taxon>
        <taxon>Eurotiomycetes</taxon>
        <taxon>Eurotiomycetidae</taxon>
        <taxon>Eurotiales</taxon>
        <taxon>Aspergillaceae</taxon>
        <taxon>Aspergillus</taxon>
        <taxon>Aspergillus subgen. Circumdati</taxon>
    </lineage>
</organism>
<sequence length="94" mass="10598">MASAPCPVRNWACVRTGQTDKRRRASSHTCYSHQSALVPTTGTFYASTLWVSRMHRRLGPGSEVDTGWTDHGHWPEQTIDDRDARGVDTFLRPV</sequence>
<name>A0A146FIF7_ASPKA</name>
<comment type="caution">
    <text evidence="1">The sequence shown here is derived from an EMBL/GenBank/DDBJ whole genome shotgun (WGS) entry which is preliminary data.</text>
</comment>
<protein>
    <submittedName>
        <fullName evidence="1">Uncharacterized protein</fullName>
    </submittedName>
</protein>
<dbReference type="EMBL" id="BCWF01000020">
    <property type="protein sequence ID" value="GAT25538.1"/>
    <property type="molecule type" value="Genomic_DNA"/>
</dbReference>